<dbReference type="PANTHER" id="PTHR23245">
    <property type="entry name" value="TRNA METHYLTRANSFERASE"/>
    <property type="match status" value="1"/>
</dbReference>
<dbReference type="RefSeq" id="XP_033378301.1">
    <property type="nucleotide sequence ID" value="XM_033534532.1"/>
</dbReference>
<comment type="catalytic activity">
    <reaction evidence="2">
        <text>4-demethylwyosine(37) in tRNA(Phe) + S-adenosyl-L-methionine = 4-demethyl-7-[(3S)-3-amino-3-carboxypropyl]wyosine(37) in tRNA(Phe) + S-methyl-5'-thioadenosine + H(+)</text>
        <dbReference type="Rhea" id="RHEA:36355"/>
        <dbReference type="Rhea" id="RHEA-COMP:10164"/>
        <dbReference type="Rhea" id="RHEA-COMP:10378"/>
        <dbReference type="ChEBI" id="CHEBI:15378"/>
        <dbReference type="ChEBI" id="CHEBI:17509"/>
        <dbReference type="ChEBI" id="CHEBI:59789"/>
        <dbReference type="ChEBI" id="CHEBI:64315"/>
        <dbReference type="ChEBI" id="CHEBI:73550"/>
        <dbReference type="EC" id="2.5.1.114"/>
    </reaction>
</comment>
<dbReference type="GeneID" id="54291929"/>
<organism evidence="4 5">
    <name type="scientific">Aaosphaeria arxii CBS 175.79</name>
    <dbReference type="NCBI Taxonomy" id="1450172"/>
    <lineage>
        <taxon>Eukaryota</taxon>
        <taxon>Fungi</taxon>
        <taxon>Dikarya</taxon>
        <taxon>Ascomycota</taxon>
        <taxon>Pezizomycotina</taxon>
        <taxon>Dothideomycetes</taxon>
        <taxon>Pleosporomycetidae</taxon>
        <taxon>Pleosporales</taxon>
        <taxon>Pleosporales incertae sedis</taxon>
        <taxon>Aaosphaeria</taxon>
    </lineage>
</organism>
<sequence length="508" mass="56327">MEPRIIFLVPRLHVKRVKTVLEQHDLLDRKTKIAAVAADEEQGQPRDSRMALFTTINPTQSEIQDMFLDDERKSTLTGDLALDDLKEEIDIILQNSESTGATTTRNPFTAAIIEALNKLPPSLLEVIHISHADLINEAPTTYSIYKPMLLLPPNAFDSPPWKTLFSAHGANHQDLQPLWTTIASSMNVTHIAINAGIPLSKAQPTTTKPQEVENILRSPLNLTPLHGAFHPLPTPQTLTSPTPSDLSSTLWVSTSQNGIVQVWAPLYTMFSRGNIREKTRLLTLPSVTAAVTQGAEEEQGCTAVDLYAGIGYFSFSYRRAGVAKVLCWELNPWSVEGLRRGAERNRWKTAIFHDAASSSPSAVVSTLRELDEEGVDFAVFQQSNEFAAPVVRALREGGVVPRVRHVNLGFLPSSRGAWRTAVRVVDAEVGGWVHVHENVGVGEIEGRAGEVVEAMQGFLDEWDGELGRRDGGRRRVVWEHTERIKTYAPGVWHVVFDVRVEGWRDVEG</sequence>
<proteinExistence type="predicted"/>
<dbReference type="PROSITE" id="PS51684">
    <property type="entry name" value="SAM_MT_TRM5_TYW2"/>
    <property type="match status" value="1"/>
</dbReference>
<dbReference type="InterPro" id="IPR030382">
    <property type="entry name" value="MeTrfase_TRM5/TYW2"/>
</dbReference>
<evidence type="ECO:0000313" key="4">
    <source>
        <dbReference type="EMBL" id="KAF2009962.1"/>
    </source>
</evidence>
<dbReference type="GO" id="GO:0031591">
    <property type="term" value="P:wybutosine biosynthetic process"/>
    <property type="evidence" value="ECO:0007669"/>
    <property type="project" value="TreeGrafter"/>
</dbReference>
<name>A0A6A5XAH7_9PLEO</name>
<reference evidence="4" key="1">
    <citation type="journal article" date="2020" name="Stud. Mycol.">
        <title>101 Dothideomycetes genomes: a test case for predicting lifestyles and emergence of pathogens.</title>
        <authorList>
            <person name="Haridas S."/>
            <person name="Albert R."/>
            <person name="Binder M."/>
            <person name="Bloem J."/>
            <person name="Labutti K."/>
            <person name="Salamov A."/>
            <person name="Andreopoulos B."/>
            <person name="Baker S."/>
            <person name="Barry K."/>
            <person name="Bills G."/>
            <person name="Bluhm B."/>
            <person name="Cannon C."/>
            <person name="Castanera R."/>
            <person name="Culley D."/>
            <person name="Daum C."/>
            <person name="Ezra D."/>
            <person name="Gonzalez J."/>
            <person name="Henrissat B."/>
            <person name="Kuo A."/>
            <person name="Liang C."/>
            <person name="Lipzen A."/>
            <person name="Lutzoni F."/>
            <person name="Magnuson J."/>
            <person name="Mondo S."/>
            <person name="Nolan M."/>
            <person name="Ohm R."/>
            <person name="Pangilinan J."/>
            <person name="Park H.-J."/>
            <person name="Ramirez L."/>
            <person name="Alfaro M."/>
            <person name="Sun H."/>
            <person name="Tritt A."/>
            <person name="Yoshinaga Y."/>
            <person name="Zwiers L.-H."/>
            <person name="Turgeon B."/>
            <person name="Goodwin S."/>
            <person name="Spatafora J."/>
            <person name="Crous P."/>
            <person name="Grigoriev I."/>
        </authorList>
    </citation>
    <scope>NUCLEOTIDE SEQUENCE</scope>
    <source>
        <strain evidence="4">CBS 175.79</strain>
    </source>
</reference>
<dbReference type="InterPro" id="IPR029063">
    <property type="entry name" value="SAM-dependent_MTases_sf"/>
</dbReference>
<feature type="domain" description="SAM-dependent methyltransferase TRM5/TYW2-type" evidence="3">
    <location>
        <begin position="179"/>
        <end position="502"/>
    </location>
</feature>
<dbReference type="EC" id="2.5.1.114" evidence="1"/>
<dbReference type="OrthoDB" id="2387925at2759"/>
<dbReference type="EMBL" id="ML978077">
    <property type="protein sequence ID" value="KAF2009962.1"/>
    <property type="molecule type" value="Genomic_DNA"/>
</dbReference>
<protein>
    <recommendedName>
        <fullName evidence="1">tRNA(Phe) (4-demethylwyosine(37)-C(7)) aminocarboxypropyltransferase</fullName>
        <ecNumber evidence="1">2.5.1.114</ecNumber>
    </recommendedName>
</protein>
<dbReference type="PANTHER" id="PTHR23245:SF25">
    <property type="entry name" value="TRNA WYBUTOSINE-SYNTHESIZING PROTEIN 2 HOMOLOG"/>
    <property type="match status" value="1"/>
</dbReference>
<dbReference type="GO" id="GO:0008175">
    <property type="term" value="F:tRNA methyltransferase activity"/>
    <property type="evidence" value="ECO:0007669"/>
    <property type="project" value="TreeGrafter"/>
</dbReference>
<dbReference type="CDD" id="cd02440">
    <property type="entry name" value="AdoMet_MTases"/>
    <property type="match status" value="1"/>
</dbReference>
<dbReference type="AlphaFoldDB" id="A0A6A5XAH7"/>
<dbReference type="GO" id="GO:0030488">
    <property type="term" value="P:tRNA methylation"/>
    <property type="evidence" value="ECO:0007669"/>
    <property type="project" value="TreeGrafter"/>
</dbReference>
<dbReference type="SUPFAM" id="SSF53335">
    <property type="entry name" value="S-adenosyl-L-methionine-dependent methyltransferases"/>
    <property type="match status" value="1"/>
</dbReference>
<gene>
    <name evidence="4" type="ORF">BU24DRAFT_68240</name>
</gene>
<dbReference type="GO" id="GO:0005737">
    <property type="term" value="C:cytoplasm"/>
    <property type="evidence" value="ECO:0007669"/>
    <property type="project" value="TreeGrafter"/>
</dbReference>
<evidence type="ECO:0000256" key="2">
    <source>
        <dbReference type="ARBA" id="ARBA00049400"/>
    </source>
</evidence>
<evidence type="ECO:0000259" key="3">
    <source>
        <dbReference type="PROSITE" id="PS51684"/>
    </source>
</evidence>
<evidence type="ECO:0000313" key="5">
    <source>
        <dbReference type="Proteomes" id="UP000799778"/>
    </source>
</evidence>
<dbReference type="GO" id="GO:0102522">
    <property type="term" value="F:tRNA 4-demethylwyosine alpha-amino-alpha-carboxypropyltransferase activity"/>
    <property type="evidence" value="ECO:0007669"/>
    <property type="project" value="UniProtKB-EC"/>
</dbReference>
<accession>A0A6A5XAH7</accession>
<evidence type="ECO:0000256" key="1">
    <source>
        <dbReference type="ARBA" id="ARBA00012265"/>
    </source>
</evidence>
<dbReference type="Gene3D" id="3.40.50.150">
    <property type="entry name" value="Vaccinia Virus protein VP39"/>
    <property type="match status" value="1"/>
</dbReference>
<dbReference type="Proteomes" id="UP000799778">
    <property type="component" value="Unassembled WGS sequence"/>
</dbReference>
<keyword evidence="5" id="KW-1185">Reference proteome</keyword>